<evidence type="ECO:0000259" key="4">
    <source>
        <dbReference type="Pfam" id="PF23339"/>
    </source>
</evidence>
<dbReference type="InterPro" id="IPR055363">
    <property type="entry name" value="PTHB1_hp_dom"/>
</dbReference>
<gene>
    <name evidence="6" type="primary">LOC108736522</name>
</gene>
<evidence type="ECO:0000259" key="1">
    <source>
        <dbReference type="Pfam" id="PF14727"/>
    </source>
</evidence>
<dbReference type="Pfam" id="PF23337">
    <property type="entry name" value="PTHB1_pf"/>
    <property type="match status" value="1"/>
</dbReference>
<feature type="domain" description="PTHB1 hairpin" evidence="3">
    <location>
        <begin position="633"/>
        <end position="732"/>
    </location>
</feature>
<dbReference type="InterPro" id="IPR026511">
    <property type="entry name" value="PTHB1"/>
</dbReference>
<feature type="domain" description="PTHB1 N-terminal" evidence="1">
    <location>
        <begin position="1"/>
        <end position="359"/>
    </location>
</feature>
<evidence type="ECO:0000313" key="6">
    <source>
        <dbReference type="RefSeq" id="XP_018324479.1"/>
    </source>
</evidence>
<feature type="domain" description="PTHB1 C-terminal helix bundle" evidence="4">
    <location>
        <begin position="738"/>
        <end position="811"/>
    </location>
</feature>
<evidence type="ECO:0000313" key="5">
    <source>
        <dbReference type="Proteomes" id="UP000192223"/>
    </source>
</evidence>
<dbReference type="Pfam" id="PF23339">
    <property type="entry name" value="PTHB1_CtH"/>
    <property type="match status" value="1"/>
</dbReference>
<dbReference type="Pfam" id="PF14727">
    <property type="entry name" value="PHTB1_N"/>
    <property type="match status" value="1"/>
</dbReference>
<dbReference type="GeneID" id="108736522"/>
<dbReference type="PANTHER" id="PTHR20991">
    <property type="entry name" value="PARATHYROID HORMONE-RESPONSIVE B1 GENE"/>
    <property type="match status" value="1"/>
</dbReference>
<dbReference type="InterPro" id="IPR028073">
    <property type="entry name" value="PHTB1_N_dom"/>
</dbReference>
<dbReference type="FunCoup" id="A0A1W4WKQ0">
    <property type="interactions" value="98"/>
</dbReference>
<protein>
    <submittedName>
        <fullName evidence="6">Protein PTHB1</fullName>
    </submittedName>
</protein>
<dbReference type="KEGG" id="apln:108736522"/>
<organism evidence="5 6">
    <name type="scientific">Agrilus planipennis</name>
    <name type="common">Emerald ash borer</name>
    <name type="synonym">Agrilus marcopoli</name>
    <dbReference type="NCBI Taxonomy" id="224129"/>
    <lineage>
        <taxon>Eukaryota</taxon>
        <taxon>Metazoa</taxon>
        <taxon>Ecdysozoa</taxon>
        <taxon>Arthropoda</taxon>
        <taxon>Hexapoda</taxon>
        <taxon>Insecta</taxon>
        <taxon>Pterygota</taxon>
        <taxon>Neoptera</taxon>
        <taxon>Endopterygota</taxon>
        <taxon>Coleoptera</taxon>
        <taxon>Polyphaga</taxon>
        <taxon>Elateriformia</taxon>
        <taxon>Buprestoidea</taxon>
        <taxon>Buprestidae</taxon>
        <taxon>Agrilinae</taxon>
        <taxon>Agrilus</taxon>
    </lineage>
</organism>
<evidence type="ECO:0000259" key="3">
    <source>
        <dbReference type="Pfam" id="PF23338"/>
    </source>
</evidence>
<dbReference type="AlphaFoldDB" id="A0A1W4WKQ0"/>
<dbReference type="GO" id="GO:0016020">
    <property type="term" value="C:membrane"/>
    <property type="evidence" value="ECO:0007669"/>
    <property type="project" value="TreeGrafter"/>
</dbReference>
<dbReference type="Pfam" id="PF23338">
    <property type="entry name" value="PTHB1_hp"/>
    <property type="match status" value="1"/>
</dbReference>
<reference evidence="6" key="1">
    <citation type="submission" date="2025-08" db="UniProtKB">
        <authorList>
            <consortium name="RefSeq"/>
        </authorList>
    </citation>
    <scope>IDENTIFICATION</scope>
    <source>
        <tissue evidence="6">Entire body</tissue>
    </source>
</reference>
<keyword evidence="5" id="KW-1185">Reference proteome</keyword>
<sequence length="879" mass="99803">MSLFQAIEFWTTFCDNEETFDQNSLKISRLNEQYDLIITGSHIGVLRIFKSGTEIDDRGVLQEFKPTDLLLEKDLQSAIIQVDVGKLVSGSQKIQIATLHSKTVKVCSFVTKAGETDHGHQYILKQIYEHKLRRTPSNFVIGPFGKSANRDFICVQSLDGLLTFFEQECFSFCCFLPKFLLPGPLVYLDYNDCFVTGGSTWMLQCFTYKALSDAGEASTQQDISGNKVTEEWVYNTGEEIFNMVVLPNHQKRDNFILALGHKHLYCCNGKGKLLFMKRLECPTSCFSAYLLGDDAKVVSLIVSETKTLLVYGNTTLLWAAQLSFLPVALSRASFPNIKGALVMLSEEGKHHCAYLGTEPHLFAAPPLSNQQLDLDKSEEELNRLYKIIRSRLSEEANRTSTSLEKDLVINLVVDPHLRTNIHPHNLESTDENEKANLMCHVSVELIPHVTFEELQLAVKVQSPLKTSIEAEFYTEVRETISFECDVFFEEALEVVSLEVMVVITCVSNVTFSRVLKKTATLPLKMAVQTCEPRKSGENRITLDLNKDALPLARLFPDFLGENKLSSFSNAVAFKNVNGCGEPVTILLAKSSQRYRLQSDSLSSLNIFLSYMKERLKQFYDNDPGFLITYSAALPVEPIVSFAREHFEIVQEIKRLLDLLTQLAAQYRAIEKRLITKFKDKNPTPVSQFVTLIDDTYEDINESLKRLKYEKGKLNAARNKLECSLNLLISLSRSMDISEDILQSIESVFEPHIYDIEGQSWEDTTDASLCYLLRTVLYKSEKDKLRTIHISFEEIKDFSKFEEHLTQVIERISSFANTSTTENKIEDEYEEIKNEPEQTKEVRSLSAGMETIGSQYGEASLRAISARKSLLKRRHKVSDV</sequence>
<dbReference type="InterPro" id="IPR055364">
    <property type="entry name" value="PTHB1_CtH_dom"/>
</dbReference>
<dbReference type="RefSeq" id="XP_018324479.1">
    <property type="nucleotide sequence ID" value="XM_018468977.1"/>
</dbReference>
<dbReference type="InParanoid" id="A0A1W4WKQ0"/>
<proteinExistence type="predicted"/>
<dbReference type="GO" id="GO:0060271">
    <property type="term" value="P:cilium assembly"/>
    <property type="evidence" value="ECO:0007669"/>
    <property type="project" value="TreeGrafter"/>
</dbReference>
<accession>A0A1W4WKQ0</accession>
<evidence type="ECO:0000259" key="2">
    <source>
        <dbReference type="Pfam" id="PF23337"/>
    </source>
</evidence>
<dbReference type="CTD" id="27241"/>
<dbReference type="GO" id="GO:0034464">
    <property type="term" value="C:BBSome"/>
    <property type="evidence" value="ECO:0007669"/>
    <property type="project" value="InterPro"/>
</dbReference>
<dbReference type="PANTHER" id="PTHR20991:SF0">
    <property type="entry name" value="PROTEIN PTHB1"/>
    <property type="match status" value="1"/>
</dbReference>
<dbReference type="Proteomes" id="UP000192223">
    <property type="component" value="Unplaced"/>
</dbReference>
<dbReference type="STRING" id="224129.A0A1W4WKQ0"/>
<dbReference type="InterPro" id="IPR055362">
    <property type="entry name" value="PTHB1_pf_dom"/>
</dbReference>
<name>A0A1W4WKQ0_AGRPL</name>
<dbReference type="OrthoDB" id="10262646at2759"/>
<feature type="domain" description="PTHB1 platform" evidence="2">
    <location>
        <begin position="522"/>
        <end position="622"/>
    </location>
</feature>